<evidence type="ECO:0000256" key="6">
    <source>
        <dbReference type="ARBA" id="ARBA00022801"/>
    </source>
</evidence>
<comment type="similarity">
    <text evidence="1 9 11">Belongs to the peptidase A8 family.</text>
</comment>
<evidence type="ECO:0000256" key="11">
    <source>
        <dbReference type="RuleBase" id="RU004181"/>
    </source>
</evidence>
<dbReference type="NCBIfam" id="TIGR00077">
    <property type="entry name" value="lspA"/>
    <property type="match status" value="1"/>
</dbReference>
<keyword evidence="3 9" id="KW-0645">Protease</keyword>
<comment type="caution">
    <text evidence="9">Lacks conserved residue(s) required for the propagation of feature annotation.</text>
</comment>
<dbReference type="RefSeq" id="WP_110940572.1">
    <property type="nucleotide sequence ID" value="NZ_FQZV01000015.1"/>
</dbReference>
<feature type="transmembrane region" description="Helical" evidence="9">
    <location>
        <begin position="57"/>
        <end position="74"/>
    </location>
</feature>
<name>A0A1M6GSZ0_9FIRM</name>
<dbReference type="AlphaFoldDB" id="A0A1M6GSZ0"/>
<reference evidence="13" key="1">
    <citation type="submission" date="2016-11" db="EMBL/GenBank/DDBJ databases">
        <authorList>
            <person name="Varghese N."/>
            <person name="Submissions S."/>
        </authorList>
    </citation>
    <scope>NUCLEOTIDE SEQUENCE [LARGE SCALE GENOMIC DNA]</scope>
    <source>
        <strain evidence="13">DSM 17957</strain>
    </source>
</reference>
<dbReference type="PRINTS" id="PR00781">
    <property type="entry name" value="LIPOSIGPTASE"/>
</dbReference>
<evidence type="ECO:0000256" key="3">
    <source>
        <dbReference type="ARBA" id="ARBA00022670"/>
    </source>
</evidence>
<comment type="pathway">
    <text evidence="9">Protein modification; lipoprotein biosynthesis (signal peptide cleavage).</text>
</comment>
<evidence type="ECO:0000256" key="7">
    <source>
        <dbReference type="ARBA" id="ARBA00022989"/>
    </source>
</evidence>
<dbReference type="Pfam" id="PF01252">
    <property type="entry name" value="Peptidase_A8"/>
    <property type="match status" value="1"/>
</dbReference>
<gene>
    <name evidence="9" type="primary">lspA</name>
    <name evidence="12" type="ORF">SAMN02745975_01339</name>
</gene>
<evidence type="ECO:0000256" key="2">
    <source>
        <dbReference type="ARBA" id="ARBA00022475"/>
    </source>
</evidence>
<feature type="transmembrane region" description="Helical" evidence="9">
    <location>
        <begin position="86"/>
        <end position="108"/>
    </location>
</feature>
<dbReference type="GO" id="GO:0005886">
    <property type="term" value="C:plasma membrane"/>
    <property type="evidence" value="ECO:0007669"/>
    <property type="project" value="UniProtKB-SubCell"/>
</dbReference>
<dbReference type="Proteomes" id="UP000184536">
    <property type="component" value="Unassembled WGS sequence"/>
</dbReference>
<dbReference type="UniPathway" id="UPA00665"/>
<evidence type="ECO:0000256" key="9">
    <source>
        <dbReference type="HAMAP-Rule" id="MF_00161"/>
    </source>
</evidence>
<dbReference type="InterPro" id="IPR001872">
    <property type="entry name" value="Peptidase_A8"/>
</dbReference>
<dbReference type="OrthoDB" id="9810259at2"/>
<keyword evidence="7 9" id="KW-1133">Transmembrane helix</keyword>
<dbReference type="PROSITE" id="PS00855">
    <property type="entry name" value="SPASE_II"/>
    <property type="match status" value="1"/>
</dbReference>
<keyword evidence="8 9" id="KW-0472">Membrane</keyword>
<proteinExistence type="inferred from homology"/>
<evidence type="ECO:0000256" key="5">
    <source>
        <dbReference type="ARBA" id="ARBA00022750"/>
    </source>
</evidence>
<organism evidence="12 13">
    <name type="scientific">Geosporobacter subterraneus DSM 17957</name>
    <dbReference type="NCBI Taxonomy" id="1121919"/>
    <lineage>
        <taxon>Bacteria</taxon>
        <taxon>Bacillati</taxon>
        <taxon>Bacillota</taxon>
        <taxon>Clostridia</taxon>
        <taxon>Peptostreptococcales</taxon>
        <taxon>Thermotaleaceae</taxon>
        <taxon>Geosporobacter</taxon>
    </lineage>
</organism>
<keyword evidence="13" id="KW-1185">Reference proteome</keyword>
<dbReference type="STRING" id="1121919.SAMN02745975_01339"/>
<evidence type="ECO:0000313" key="13">
    <source>
        <dbReference type="Proteomes" id="UP000184536"/>
    </source>
</evidence>
<accession>A0A1M6GSZ0</accession>
<dbReference type="PANTHER" id="PTHR33695">
    <property type="entry name" value="LIPOPROTEIN SIGNAL PEPTIDASE"/>
    <property type="match status" value="1"/>
</dbReference>
<keyword evidence="4 9" id="KW-0812">Transmembrane</keyword>
<dbReference type="EMBL" id="FQZV01000015">
    <property type="protein sequence ID" value="SHJ13041.1"/>
    <property type="molecule type" value="Genomic_DNA"/>
</dbReference>
<dbReference type="EC" id="3.4.23.36" evidence="9"/>
<feature type="active site" evidence="9">
    <location>
        <position position="124"/>
    </location>
</feature>
<comment type="catalytic activity">
    <reaction evidence="9 10">
        <text>Release of signal peptides from bacterial membrane prolipoproteins. Hydrolyzes -Xaa-Yaa-Zaa-|-(S,diacylglyceryl)Cys-, in which Xaa is hydrophobic (preferably Leu), and Yaa (Ala or Ser) and Zaa (Gly or Ala) have small, neutral side chains.</text>
        <dbReference type="EC" id="3.4.23.36"/>
    </reaction>
</comment>
<comment type="subcellular location">
    <subcellularLocation>
        <location evidence="9">Cell membrane</location>
        <topology evidence="9">Multi-pass membrane protein</topology>
    </subcellularLocation>
</comment>
<comment type="function">
    <text evidence="9 10">This protein specifically catalyzes the removal of signal peptides from prolipoproteins.</text>
</comment>
<feature type="active site" evidence="9">
    <location>
        <position position="110"/>
    </location>
</feature>
<sequence>MNYFIIAAILVLDQITKYMVKSRFILNESIAIIDNIFHLTYVRNFGAAFGILKHQKLFFILLTSVVLIGIIIFIRKQSSLHPIVKLSLSLIIGGAVGNLIDRVAYGYVIDFFDFRIWPVFNIADMAIVIGACLLSYFLIFVEPSL</sequence>
<evidence type="ECO:0000256" key="4">
    <source>
        <dbReference type="ARBA" id="ARBA00022692"/>
    </source>
</evidence>
<dbReference type="HAMAP" id="MF_00161">
    <property type="entry name" value="LspA"/>
    <property type="match status" value="1"/>
</dbReference>
<dbReference type="GO" id="GO:0006508">
    <property type="term" value="P:proteolysis"/>
    <property type="evidence" value="ECO:0007669"/>
    <property type="project" value="UniProtKB-KW"/>
</dbReference>
<evidence type="ECO:0000256" key="10">
    <source>
        <dbReference type="RuleBase" id="RU000594"/>
    </source>
</evidence>
<protein>
    <recommendedName>
        <fullName evidence="9">Lipoprotein signal peptidase</fullName>
        <ecNumber evidence="9">3.4.23.36</ecNumber>
    </recommendedName>
    <alternativeName>
        <fullName evidence="9">Prolipoprotein signal peptidase</fullName>
    </alternativeName>
    <alternativeName>
        <fullName evidence="9">Signal peptidase II</fullName>
        <shortName evidence="9">SPase II</shortName>
    </alternativeName>
</protein>
<dbReference type="GO" id="GO:0004190">
    <property type="term" value="F:aspartic-type endopeptidase activity"/>
    <property type="evidence" value="ECO:0007669"/>
    <property type="project" value="UniProtKB-UniRule"/>
</dbReference>
<feature type="transmembrane region" description="Helical" evidence="9">
    <location>
        <begin position="120"/>
        <end position="141"/>
    </location>
</feature>
<dbReference type="PANTHER" id="PTHR33695:SF1">
    <property type="entry name" value="LIPOPROTEIN SIGNAL PEPTIDASE"/>
    <property type="match status" value="1"/>
</dbReference>
<keyword evidence="5 9" id="KW-0064">Aspartyl protease</keyword>
<evidence type="ECO:0000313" key="12">
    <source>
        <dbReference type="EMBL" id="SHJ13041.1"/>
    </source>
</evidence>
<evidence type="ECO:0000256" key="8">
    <source>
        <dbReference type="ARBA" id="ARBA00023136"/>
    </source>
</evidence>
<keyword evidence="2 9" id="KW-1003">Cell membrane</keyword>
<keyword evidence="6 9" id="KW-0378">Hydrolase</keyword>
<evidence type="ECO:0000256" key="1">
    <source>
        <dbReference type="ARBA" id="ARBA00006139"/>
    </source>
</evidence>